<name>A0A0V0S9N1_9BILA</name>
<comment type="caution">
    <text evidence="1">The sequence shown here is derived from an EMBL/GenBank/DDBJ whole genome shotgun (WGS) entry which is preliminary data.</text>
</comment>
<proteinExistence type="predicted"/>
<organism evidence="1 2">
    <name type="scientific">Trichinella nelsoni</name>
    <dbReference type="NCBI Taxonomy" id="6336"/>
    <lineage>
        <taxon>Eukaryota</taxon>
        <taxon>Metazoa</taxon>
        <taxon>Ecdysozoa</taxon>
        <taxon>Nematoda</taxon>
        <taxon>Enoplea</taxon>
        <taxon>Dorylaimia</taxon>
        <taxon>Trichinellida</taxon>
        <taxon>Trichinellidae</taxon>
        <taxon>Trichinella</taxon>
    </lineage>
</organism>
<accession>A0A0V0S9N1</accession>
<keyword evidence="2" id="KW-1185">Reference proteome</keyword>
<sequence length="72" mass="8244">MQNEKYAPFLNDVNMLKTLCNFSLCIVSNSAVKSFEFDIMEIFLLRLKVGLENEAFLIVKINSDVFYSALEA</sequence>
<reference evidence="1 2" key="1">
    <citation type="submission" date="2015-01" db="EMBL/GenBank/DDBJ databases">
        <title>Evolution of Trichinella species and genotypes.</title>
        <authorList>
            <person name="Korhonen P.K."/>
            <person name="Edoardo P."/>
            <person name="Giuseppe L.R."/>
            <person name="Gasser R.B."/>
        </authorList>
    </citation>
    <scope>NUCLEOTIDE SEQUENCE [LARGE SCALE GENOMIC DNA]</scope>
    <source>
        <strain evidence="1">ISS37</strain>
    </source>
</reference>
<protein>
    <submittedName>
        <fullName evidence="1">Uncharacterized protein</fullName>
    </submittedName>
</protein>
<dbReference type="AlphaFoldDB" id="A0A0V0S9N1"/>
<evidence type="ECO:0000313" key="1">
    <source>
        <dbReference type="EMBL" id="KRX23433.1"/>
    </source>
</evidence>
<gene>
    <name evidence="1" type="ORF">T07_5670</name>
</gene>
<dbReference type="Proteomes" id="UP000054630">
    <property type="component" value="Unassembled WGS sequence"/>
</dbReference>
<evidence type="ECO:0000313" key="2">
    <source>
        <dbReference type="Proteomes" id="UP000054630"/>
    </source>
</evidence>
<dbReference type="EMBL" id="JYDL01000024">
    <property type="protein sequence ID" value="KRX23433.1"/>
    <property type="molecule type" value="Genomic_DNA"/>
</dbReference>